<feature type="compositionally biased region" description="Low complexity" evidence="3">
    <location>
        <begin position="261"/>
        <end position="285"/>
    </location>
</feature>
<protein>
    <recommendedName>
        <fullName evidence="2">Anti-sigma-W factor RsiW</fullName>
    </recommendedName>
</protein>
<evidence type="ECO:0000256" key="1">
    <source>
        <dbReference type="ARBA" id="ARBA00024353"/>
    </source>
</evidence>
<feature type="transmembrane region" description="Helical" evidence="4">
    <location>
        <begin position="112"/>
        <end position="133"/>
    </location>
</feature>
<evidence type="ECO:0000313" key="7">
    <source>
        <dbReference type="Proteomes" id="UP000564644"/>
    </source>
</evidence>
<dbReference type="InterPro" id="IPR027383">
    <property type="entry name" value="Znf_put"/>
</dbReference>
<dbReference type="Proteomes" id="UP000564644">
    <property type="component" value="Unassembled WGS sequence"/>
</dbReference>
<evidence type="ECO:0000313" key="6">
    <source>
        <dbReference type="EMBL" id="MBB6729759.1"/>
    </source>
</evidence>
<feature type="compositionally biased region" description="Low complexity" evidence="3">
    <location>
        <begin position="214"/>
        <end position="243"/>
    </location>
</feature>
<comment type="caution">
    <text evidence="6">The sequence shown here is derived from an EMBL/GenBank/DDBJ whole genome shotgun (WGS) entry which is preliminary data.</text>
</comment>
<sequence>MNCQEVMELMQRSLDGDLDAAETSLMTEHIRSCPDCAAMLERLTRLSNGLAQLPRVVPSFSIVDSILPQLEQIEIAQGDSSAPAADRAEAQPSDAPFGPRSSRRRRRTLQRVSGVVAAGVVAGLLLFAHPLSWLHSSGVDYDAASQSEALSGGGDSAASSNSAQEPKTELFAAPMQKSAEGDESAQAPQASDPPSVKFDESVPAEPSAEDKVRAGGASSSEGSAPAGDAPASAAQPDSAAADGKSADTYSVQKDLVAPSKADNPPDAGASDSAAGGAAASGSPAASDREGTASSSMVEGFVPSSIWQSPDGKLQASVNGGKLDIVRTDDNSVAFETAVPEGGAIDIMKWEEDSSALHYVRTDADGTKKALLWTAETGQETEDTGQ</sequence>
<feature type="region of interest" description="Disordered" evidence="3">
    <location>
        <begin position="175"/>
        <end position="296"/>
    </location>
</feature>
<accession>A0A7X0VTE0</accession>
<feature type="domain" description="Putative zinc-finger" evidence="5">
    <location>
        <begin position="3"/>
        <end position="37"/>
    </location>
</feature>
<evidence type="ECO:0000256" key="2">
    <source>
        <dbReference type="ARBA" id="ARBA00024438"/>
    </source>
</evidence>
<feature type="region of interest" description="Disordered" evidence="3">
    <location>
        <begin position="78"/>
        <end position="108"/>
    </location>
</feature>
<dbReference type="Pfam" id="PF13490">
    <property type="entry name" value="zf-HC2"/>
    <property type="match status" value="1"/>
</dbReference>
<comment type="similarity">
    <text evidence="1">Belongs to the zinc-associated anti-sigma factor (ZAS) superfamily. Anti-sigma-W factor family.</text>
</comment>
<keyword evidence="4" id="KW-1133">Transmembrane helix</keyword>
<name>A0A7X0VTE0_9BACL</name>
<dbReference type="EMBL" id="JACJVO010000002">
    <property type="protein sequence ID" value="MBB6729759.1"/>
    <property type="molecule type" value="Genomic_DNA"/>
</dbReference>
<keyword evidence="4" id="KW-0472">Membrane</keyword>
<feature type="region of interest" description="Disordered" evidence="3">
    <location>
        <begin position="147"/>
        <end position="166"/>
    </location>
</feature>
<dbReference type="InterPro" id="IPR041916">
    <property type="entry name" value="Anti_sigma_zinc_sf"/>
</dbReference>
<keyword evidence="4" id="KW-0812">Transmembrane</keyword>
<evidence type="ECO:0000259" key="5">
    <source>
        <dbReference type="Pfam" id="PF13490"/>
    </source>
</evidence>
<dbReference type="Gene3D" id="1.10.10.1320">
    <property type="entry name" value="Anti-sigma factor, zinc-finger domain"/>
    <property type="match status" value="1"/>
</dbReference>
<reference evidence="6 7" key="1">
    <citation type="submission" date="2020-08" db="EMBL/GenBank/DDBJ databases">
        <title>Cohnella phylogeny.</title>
        <authorList>
            <person name="Dunlap C."/>
        </authorList>
    </citation>
    <scope>NUCLEOTIDE SEQUENCE [LARGE SCALE GENOMIC DNA]</scope>
    <source>
        <strain evidence="6 7">CBP 2801</strain>
    </source>
</reference>
<dbReference type="RefSeq" id="WP_185127420.1">
    <property type="nucleotide sequence ID" value="NZ_JACJVO010000002.1"/>
</dbReference>
<dbReference type="AlphaFoldDB" id="A0A7X0VTE0"/>
<gene>
    <name evidence="6" type="ORF">H7C18_02475</name>
</gene>
<organism evidence="6 7">
    <name type="scientific">Cohnella zeiphila</name>
    <dbReference type="NCBI Taxonomy" id="2761120"/>
    <lineage>
        <taxon>Bacteria</taxon>
        <taxon>Bacillati</taxon>
        <taxon>Bacillota</taxon>
        <taxon>Bacilli</taxon>
        <taxon>Bacillales</taxon>
        <taxon>Paenibacillaceae</taxon>
        <taxon>Cohnella</taxon>
    </lineage>
</organism>
<proteinExistence type="inferred from homology"/>
<evidence type="ECO:0000256" key="4">
    <source>
        <dbReference type="SAM" id="Phobius"/>
    </source>
</evidence>
<keyword evidence="7" id="KW-1185">Reference proteome</keyword>
<evidence type="ECO:0000256" key="3">
    <source>
        <dbReference type="SAM" id="MobiDB-lite"/>
    </source>
</evidence>